<dbReference type="AlphaFoldDB" id="A0A9W9UDJ9"/>
<comment type="caution">
    <text evidence="1">The sequence shown here is derived from an EMBL/GenBank/DDBJ whole genome shotgun (WGS) entry which is preliminary data.</text>
</comment>
<dbReference type="SUPFAM" id="SSF52833">
    <property type="entry name" value="Thioredoxin-like"/>
    <property type="match status" value="1"/>
</dbReference>
<evidence type="ECO:0008006" key="3">
    <source>
        <dbReference type="Google" id="ProtNLM"/>
    </source>
</evidence>
<accession>A0A9W9UDJ9</accession>
<dbReference type="Proteomes" id="UP001147746">
    <property type="component" value="Unassembled WGS sequence"/>
</dbReference>
<dbReference type="Gene3D" id="3.40.30.10">
    <property type="entry name" value="Glutaredoxin"/>
    <property type="match status" value="1"/>
</dbReference>
<keyword evidence="2" id="KW-1185">Reference proteome</keyword>
<dbReference type="EMBL" id="JAPZBO010000001">
    <property type="protein sequence ID" value="KAJ5330290.1"/>
    <property type="molecule type" value="Genomic_DNA"/>
</dbReference>
<evidence type="ECO:0000313" key="1">
    <source>
        <dbReference type="EMBL" id="KAJ5330290.1"/>
    </source>
</evidence>
<proteinExistence type="predicted"/>
<evidence type="ECO:0000313" key="2">
    <source>
        <dbReference type="Proteomes" id="UP001147746"/>
    </source>
</evidence>
<gene>
    <name evidence="1" type="ORF">N7476_000073</name>
</gene>
<reference evidence="1" key="1">
    <citation type="submission" date="2022-12" db="EMBL/GenBank/DDBJ databases">
        <authorList>
            <person name="Petersen C."/>
        </authorList>
    </citation>
    <scope>NUCLEOTIDE SEQUENCE</scope>
    <source>
        <strain evidence="1">IBT 21472</strain>
    </source>
</reference>
<sequence>MSTTEKRGLKLIVLSVTGNKYARKLGIVWKMPEILSPVFKTLGHDLVKSNGDDSFELPMPVSLLVDGKGMVRKAFVDPDFTEGLELETALEWINTL</sequence>
<reference evidence="1" key="2">
    <citation type="journal article" date="2023" name="IMA Fungus">
        <title>Comparative genomic study of the Penicillium genus elucidates a diverse pangenome and 15 lateral gene transfer events.</title>
        <authorList>
            <person name="Petersen C."/>
            <person name="Sorensen T."/>
            <person name="Nielsen M.R."/>
            <person name="Sondergaard T.E."/>
            <person name="Sorensen J.L."/>
            <person name="Fitzpatrick D.A."/>
            <person name="Frisvad J.C."/>
            <person name="Nielsen K.L."/>
        </authorList>
    </citation>
    <scope>NUCLEOTIDE SEQUENCE</scope>
    <source>
        <strain evidence="1">IBT 21472</strain>
    </source>
</reference>
<organism evidence="1 2">
    <name type="scientific">Penicillium atrosanguineum</name>
    <dbReference type="NCBI Taxonomy" id="1132637"/>
    <lineage>
        <taxon>Eukaryota</taxon>
        <taxon>Fungi</taxon>
        <taxon>Dikarya</taxon>
        <taxon>Ascomycota</taxon>
        <taxon>Pezizomycotina</taxon>
        <taxon>Eurotiomycetes</taxon>
        <taxon>Eurotiomycetidae</taxon>
        <taxon>Eurotiales</taxon>
        <taxon>Aspergillaceae</taxon>
        <taxon>Penicillium</taxon>
    </lineage>
</organism>
<dbReference type="InterPro" id="IPR036249">
    <property type="entry name" value="Thioredoxin-like_sf"/>
</dbReference>
<protein>
    <recommendedName>
        <fullName evidence="3">Alkyl hydroperoxide reductase subunit C/ Thiol specific antioxidant domain-containing protein</fullName>
    </recommendedName>
</protein>
<name>A0A9W9UDJ9_9EURO</name>